<dbReference type="PANTHER" id="PTHR47396">
    <property type="entry name" value="TYPE I RESTRICTION ENZYME ECOKI R PROTEIN"/>
    <property type="match status" value="1"/>
</dbReference>
<dbReference type="Proteomes" id="UP001296776">
    <property type="component" value="Unassembled WGS sequence"/>
</dbReference>
<feature type="region of interest" description="Disordered" evidence="1">
    <location>
        <begin position="1"/>
        <end position="22"/>
    </location>
</feature>
<gene>
    <name evidence="3" type="ORF">CKO40_06785</name>
</gene>
<evidence type="ECO:0000256" key="1">
    <source>
        <dbReference type="SAM" id="MobiDB-lite"/>
    </source>
</evidence>
<dbReference type="Gene3D" id="3.40.50.300">
    <property type="entry name" value="P-loop containing nucleotide triphosphate hydrolases"/>
    <property type="match status" value="1"/>
</dbReference>
<dbReference type="InterPro" id="IPR027417">
    <property type="entry name" value="P-loop_NTPase"/>
</dbReference>
<organism evidence="3 4">
    <name type="scientific">Halochromatium glycolicum</name>
    <dbReference type="NCBI Taxonomy" id="85075"/>
    <lineage>
        <taxon>Bacteria</taxon>
        <taxon>Pseudomonadati</taxon>
        <taxon>Pseudomonadota</taxon>
        <taxon>Gammaproteobacteria</taxon>
        <taxon>Chromatiales</taxon>
        <taxon>Chromatiaceae</taxon>
        <taxon>Halochromatium</taxon>
    </lineage>
</organism>
<comment type="caution">
    <text evidence="3">The sequence shown here is derived from an EMBL/GenBank/DDBJ whole genome shotgun (WGS) entry which is preliminary data.</text>
</comment>
<proteinExistence type="predicted"/>
<dbReference type="PANTHER" id="PTHR47396:SF1">
    <property type="entry name" value="ATP-DEPENDENT HELICASE IRC3-RELATED"/>
    <property type="match status" value="1"/>
</dbReference>
<dbReference type="InterPro" id="IPR050742">
    <property type="entry name" value="Helicase_Restrict-Modif_Enz"/>
</dbReference>
<dbReference type="GO" id="GO:0005829">
    <property type="term" value="C:cytosol"/>
    <property type="evidence" value="ECO:0007669"/>
    <property type="project" value="TreeGrafter"/>
</dbReference>
<dbReference type="PROSITE" id="PS51194">
    <property type="entry name" value="HELICASE_CTER"/>
    <property type="match status" value="1"/>
</dbReference>
<feature type="domain" description="Helicase C-terminal" evidence="2">
    <location>
        <begin position="38"/>
        <end position="181"/>
    </location>
</feature>
<evidence type="ECO:0000259" key="2">
    <source>
        <dbReference type="PROSITE" id="PS51194"/>
    </source>
</evidence>
<reference evidence="3" key="1">
    <citation type="submission" date="2017-08" db="EMBL/GenBank/DDBJ databases">
        <authorList>
            <person name="Imhoff J.F."/>
            <person name="Rahn T."/>
            <person name="Kuenzel S."/>
            <person name="Neulinger S.C."/>
        </authorList>
    </citation>
    <scope>NUCLEOTIDE SEQUENCE</scope>
    <source>
        <strain evidence="3">DSM 11080</strain>
    </source>
</reference>
<reference evidence="3" key="2">
    <citation type="journal article" date="2020" name="Microorganisms">
        <title>Osmotic Adaptation and Compatible Solute Biosynthesis of Phototrophic Bacteria as Revealed from Genome Analyses.</title>
        <authorList>
            <person name="Imhoff J.F."/>
            <person name="Rahn T."/>
            <person name="Kunzel S."/>
            <person name="Keller A."/>
            <person name="Neulinger S.C."/>
        </authorList>
    </citation>
    <scope>NUCLEOTIDE SEQUENCE</scope>
    <source>
        <strain evidence="3">DSM 11080</strain>
    </source>
</reference>
<dbReference type="RefSeq" id="WP_200345471.1">
    <property type="nucleotide sequence ID" value="NZ_NRSJ01000008.1"/>
</dbReference>
<dbReference type="SMART" id="SM00490">
    <property type="entry name" value="HELICc"/>
    <property type="match status" value="1"/>
</dbReference>
<evidence type="ECO:0000313" key="4">
    <source>
        <dbReference type="Proteomes" id="UP001296776"/>
    </source>
</evidence>
<dbReference type="EMBL" id="NRSJ01000008">
    <property type="protein sequence ID" value="MBK1704261.1"/>
    <property type="molecule type" value="Genomic_DNA"/>
</dbReference>
<feature type="compositionally biased region" description="Basic residues" evidence="1">
    <location>
        <begin position="1"/>
        <end position="11"/>
    </location>
</feature>
<sequence length="198" mass="21784">MARLYSRRRSSKANENPAQFGTSFSGNRLSEAFNRKELVGDIITTWKERATDRPTLVFAVDIAHSKAIIEDFVDEGIAAAHLDAYTTADERERIIDAFRTGEIKVLSSVNVLGIGFDYPGASCAILARPTLSEALHMHQMGRAIRKAEGKTDAVILDHAGNTLRFGLPEHFEVPDLGKAYISRPRRSARTRTTPSAAA</sequence>
<dbReference type="InterPro" id="IPR001650">
    <property type="entry name" value="Helicase_C-like"/>
</dbReference>
<dbReference type="AlphaFoldDB" id="A0AAJ0U2T9"/>
<accession>A0AAJ0U2T9</accession>
<protein>
    <recommendedName>
        <fullName evidence="2">Helicase C-terminal domain-containing protein</fullName>
    </recommendedName>
</protein>
<evidence type="ECO:0000313" key="3">
    <source>
        <dbReference type="EMBL" id="MBK1704261.1"/>
    </source>
</evidence>
<dbReference type="Pfam" id="PF00271">
    <property type="entry name" value="Helicase_C"/>
    <property type="match status" value="1"/>
</dbReference>
<dbReference type="SUPFAM" id="SSF52540">
    <property type="entry name" value="P-loop containing nucleoside triphosphate hydrolases"/>
    <property type="match status" value="1"/>
</dbReference>
<feature type="compositionally biased region" description="Polar residues" evidence="1">
    <location>
        <begin position="13"/>
        <end position="22"/>
    </location>
</feature>
<keyword evidence="4" id="KW-1185">Reference proteome</keyword>
<name>A0AAJ0U2T9_9GAMM</name>